<comment type="caution">
    <text evidence="4">The sequence shown here is derived from an EMBL/GenBank/DDBJ whole genome shotgun (WGS) entry which is preliminary data.</text>
</comment>
<dbReference type="Gene3D" id="3.40.630.30">
    <property type="match status" value="1"/>
</dbReference>
<keyword evidence="1" id="KW-0808">Transferase</keyword>
<dbReference type="PROSITE" id="PS51186">
    <property type="entry name" value="GNAT"/>
    <property type="match status" value="2"/>
</dbReference>
<dbReference type="InterPro" id="IPR016181">
    <property type="entry name" value="Acyl_CoA_acyltransferase"/>
</dbReference>
<dbReference type="InterPro" id="IPR000182">
    <property type="entry name" value="GNAT_dom"/>
</dbReference>
<dbReference type="PANTHER" id="PTHR43877:SF2">
    <property type="entry name" value="AMINOALKYLPHOSPHONATE N-ACETYLTRANSFERASE-RELATED"/>
    <property type="match status" value="1"/>
</dbReference>
<feature type="domain" description="N-acetyltransferase" evidence="3">
    <location>
        <begin position="245"/>
        <end position="389"/>
    </location>
</feature>
<dbReference type="InterPro" id="IPR050832">
    <property type="entry name" value="Bact_Acetyltransf"/>
</dbReference>
<sequence length="389" mass="41800">MELPKKQAGVACPSHCMGSGANRDCQQYCGTRAGDRTGCFHSTAGQACVATVDKLGKWLTPQGFLVLLKKQAVRLGVRALACTPMLGSRAMIPVIAYQADLHDAGIVALFAACAAVDADVNVLSMARWQHFARDPGRLAGRDFLVVELDGQVAGMAYSGLEEGAQGMLRYGRIMVHPAFRRRGVARAIMAGLLAMDGERMPLECALPARWLAGLAFAQQQGFAVLAEEAELRRALPVDYPPAPDVAIRPLRRGDADDMAAWCALSNAAYAGHLPPVTPATVADLAHRASLPGCSLGFVEIDGRPQGLVQWEADSDSLVYLNSLLVHPSRQGEGLGRHLLRWALQRMAEQGAQTVELTVSTANTTALRLYLAHGFEQYGTTCYLRRPVAI</sequence>
<protein>
    <recommendedName>
        <fullName evidence="3">N-acetyltransferase domain-containing protein</fullName>
    </recommendedName>
</protein>
<dbReference type="CDD" id="cd04301">
    <property type="entry name" value="NAT_SF"/>
    <property type="match status" value="2"/>
</dbReference>
<organism evidence="4 5">
    <name type="scientific">Chitinimonas prasina</name>
    <dbReference type="NCBI Taxonomy" id="1434937"/>
    <lineage>
        <taxon>Bacteria</taxon>
        <taxon>Pseudomonadati</taxon>
        <taxon>Pseudomonadota</taxon>
        <taxon>Betaproteobacteria</taxon>
        <taxon>Neisseriales</taxon>
        <taxon>Chitinibacteraceae</taxon>
        <taxon>Chitinimonas</taxon>
    </lineage>
</organism>
<evidence type="ECO:0000313" key="4">
    <source>
        <dbReference type="EMBL" id="GLR15219.1"/>
    </source>
</evidence>
<keyword evidence="2" id="KW-0012">Acyltransferase</keyword>
<accession>A0ABQ5YKS9</accession>
<name>A0ABQ5YKS9_9NEIS</name>
<evidence type="ECO:0000259" key="3">
    <source>
        <dbReference type="PROSITE" id="PS51186"/>
    </source>
</evidence>
<proteinExistence type="predicted"/>
<gene>
    <name evidence="4" type="ORF">GCM10007907_40090</name>
</gene>
<keyword evidence="5" id="KW-1185">Reference proteome</keyword>
<dbReference type="PANTHER" id="PTHR43877">
    <property type="entry name" value="AMINOALKYLPHOSPHONATE N-ACETYLTRANSFERASE-RELATED-RELATED"/>
    <property type="match status" value="1"/>
</dbReference>
<dbReference type="Proteomes" id="UP001156706">
    <property type="component" value="Unassembled WGS sequence"/>
</dbReference>
<evidence type="ECO:0000313" key="5">
    <source>
        <dbReference type="Proteomes" id="UP001156706"/>
    </source>
</evidence>
<dbReference type="EMBL" id="BSOG01000007">
    <property type="protein sequence ID" value="GLR15219.1"/>
    <property type="molecule type" value="Genomic_DNA"/>
</dbReference>
<reference evidence="5" key="1">
    <citation type="journal article" date="2019" name="Int. J. Syst. Evol. Microbiol.">
        <title>The Global Catalogue of Microorganisms (GCM) 10K type strain sequencing project: providing services to taxonomists for standard genome sequencing and annotation.</title>
        <authorList>
            <consortium name="The Broad Institute Genomics Platform"/>
            <consortium name="The Broad Institute Genome Sequencing Center for Infectious Disease"/>
            <person name="Wu L."/>
            <person name="Ma J."/>
        </authorList>
    </citation>
    <scope>NUCLEOTIDE SEQUENCE [LARGE SCALE GENOMIC DNA]</scope>
    <source>
        <strain evidence="5">NBRC 110044</strain>
    </source>
</reference>
<dbReference type="Pfam" id="PF00583">
    <property type="entry name" value="Acetyltransf_1"/>
    <property type="match status" value="1"/>
</dbReference>
<evidence type="ECO:0000256" key="2">
    <source>
        <dbReference type="ARBA" id="ARBA00023315"/>
    </source>
</evidence>
<feature type="domain" description="N-acetyltransferase" evidence="3">
    <location>
        <begin position="99"/>
        <end position="242"/>
    </location>
</feature>
<evidence type="ECO:0000256" key="1">
    <source>
        <dbReference type="ARBA" id="ARBA00022679"/>
    </source>
</evidence>
<dbReference type="Pfam" id="PF13508">
    <property type="entry name" value="Acetyltransf_7"/>
    <property type="match status" value="1"/>
</dbReference>
<dbReference type="SUPFAM" id="SSF55729">
    <property type="entry name" value="Acyl-CoA N-acyltransferases (Nat)"/>
    <property type="match status" value="2"/>
</dbReference>